<organism evidence="2 3">
    <name type="scientific">Kluyvera genomosp. 2</name>
    <dbReference type="NCBI Taxonomy" id="2774054"/>
    <lineage>
        <taxon>Bacteria</taxon>
        <taxon>Pseudomonadati</taxon>
        <taxon>Pseudomonadota</taxon>
        <taxon>Gammaproteobacteria</taxon>
        <taxon>Enterobacterales</taxon>
        <taxon>Enterobacteriaceae</taxon>
        <taxon>Kluyvera</taxon>
    </lineage>
</organism>
<dbReference type="AlphaFoldDB" id="A0A2T2XW03"/>
<proteinExistence type="predicted"/>
<evidence type="ECO:0000259" key="1">
    <source>
        <dbReference type="Pfam" id="PF00350"/>
    </source>
</evidence>
<protein>
    <submittedName>
        <fullName evidence="2">dGTPase</fullName>
    </submittedName>
</protein>
<evidence type="ECO:0000313" key="2">
    <source>
        <dbReference type="EMBL" id="PSR44388.1"/>
    </source>
</evidence>
<dbReference type="SUPFAM" id="SSF52540">
    <property type="entry name" value="P-loop containing nucleoside triphosphate hydrolases"/>
    <property type="match status" value="1"/>
</dbReference>
<keyword evidence="3" id="KW-1185">Reference proteome</keyword>
<dbReference type="InterPro" id="IPR027417">
    <property type="entry name" value="P-loop_NTPase"/>
</dbReference>
<dbReference type="EMBL" id="PYHO01000033">
    <property type="protein sequence ID" value="PSR44388.1"/>
    <property type="molecule type" value="Genomic_DNA"/>
</dbReference>
<gene>
    <name evidence="2" type="ORF">C8256_23370</name>
</gene>
<dbReference type="RefSeq" id="WP_020804891.1">
    <property type="nucleotide sequence ID" value="NZ_CABMMU010000033.1"/>
</dbReference>
<sequence length="612" mass="67434">MITSPANRNELLAVFSQVAEGFSATGNRIKQYEALISPLLAALTDTQQRDPWANSALRRDHPFLQFVEDHTAQLREMLRLQVGEMLSYQRKNIFRQKFDDALMVYVYGKVKAGKSSFGNFIAWGHPCPDAALKSQVEPKPAFFCEVDSGTTEKMSAEKMARQQHFSVGVSETTSAIQGFTLPGLTWIDSPGIHSVTAENGRLAQEYSDAADLIIYLTSSSSPGRKSDLEVMREVVEKNKPMMVLIPASDIIDEDEDDEGNPVSQLIMKSDADRVDQENYVSESLSALVDSHKVGVTVQSISVEYARQGAETERNARWQESGLETFAETVARIAQSDGIRMKQRTPLINHKNVCDYLTRSGDEIIALLNEVSAGLDDAAQKLHQECERLCLELEERLKPKIERLIERYAMDNRQYLSHCARVWEDEIATSKTALLEQVQQGFDQLTLNLNQLDVIDEAIPGFEKRTERIAFNSRLGENVGKAGGAAVGTAIGAFAGSIIPGIGTAIGAGIGGLLGGMVGGYGGGKIGENFNSTEYEDIEVGDNRVEVALKTRKVLSQRAERELGAVTVMLENAFYGDIKAWVTEIHTALTSLQLELRSQHLALTKELLNNEPA</sequence>
<accession>A0A2T2XW03</accession>
<feature type="domain" description="Dynamin N-terminal" evidence="1">
    <location>
        <begin position="171"/>
        <end position="245"/>
    </location>
</feature>
<reference evidence="2 3" key="1">
    <citation type="submission" date="2018-03" db="EMBL/GenBank/DDBJ databases">
        <title>First report of an OXA-48+CTX-M-M-producing Kluyvera ascorbata clone recovered from patients admitted in a University Hospital in Madrid, Spain.</title>
        <authorList>
            <person name="Hernandez-Garcia M."/>
            <person name="Leon-Sampedro R."/>
            <person name="Perez-Viso B."/>
            <person name="Morosini M.I."/>
            <person name="Lopez-Fresnena N."/>
            <person name="Coque T.M."/>
            <person name="Bonten M."/>
            <person name="Malhotra-Kumar S."/>
            <person name="Ruiz-Garbajosa P."/>
            <person name="Canton R."/>
        </authorList>
    </citation>
    <scope>NUCLEOTIDE SEQUENCE [LARGE SCALE GENOMIC DNA]</scope>
    <source>
        <strain evidence="2 3">KA2</strain>
    </source>
</reference>
<dbReference type="Pfam" id="PF00350">
    <property type="entry name" value="Dynamin_N"/>
    <property type="match status" value="1"/>
</dbReference>
<comment type="caution">
    <text evidence="2">The sequence shown here is derived from an EMBL/GenBank/DDBJ whole genome shotgun (WGS) entry which is preliminary data.</text>
</comment>
<dbReference type="Gene3D" id="3.40.50.300">
    <property type="entry name" value="P-loop containing nucleotide triphosphate hydrolases"/>
    <property type="match status" value="1"/>
</dbReference>
<evidence type="ECO:0000313" key="3">
    <source>
        <dbReference type="Proteomes" id="UP000240892"/>
    </source>
</evidence>
<dbReference type="Proteomes" id="UP000240892">
    <property type="component" value="Unassembled WGS sequence"/>
</dbReference>
<dbReference type="InterPro" id="IPR045063">
    <property type="entry name" value="Dynamin_N"/>
</dbReference>
<name>A0A2T2XW03_9ENTR</name>